<dbReference type="EMBL" id="JAQNDK010000003">
    <property type="protein sequence ID" value="MDC0682063.1"/>
    <property type="molecule type" value="Genomic_DNA"/>
</dbReference>
<dbReference type="InterPro" id="IPR050778">
    <property type="entry name" value="Cueball_EGF_LRP_Nidogen"/>
</dbReference>
<reference evidence="2 3" key="1">
    <citation type="submission" date="2023-01" db="EMBL/GenBank/DDBJ databases">
        <title>Minimal conservation of predation-associated metabolite biosynthetic gene clusters underscores biosynthetic potential of Myxococcota including descriptions for ten novel species: Archangium lansinium sp. nov., Myxococcus landrumus sp. nov., Nannocystis bai.</title>
        <authorList>
            <person name="Ahearne A."/>
            <person name="Stevens C."/>
            <person name="Dowd S."/>
        </authorList>
    </citation>
    <scope>NUCLEOTIDE SEQUENCE [LARGE SCALE GENOMIC DNA]</scope>
    <source>
        <strain evidence="2 3">WIWO2</strain>
    </source>
</reference>
<feature type="chain" id="PRO_5047530722" evidence="1">
    <location>
        <begin position="27"/>
        <end position="401"/>
    </location>
</feature>
<dbReference type="Proteomes" id="UP001217485">
    <property type="component" value="Unassembled WGS sequence"/>
</dbReference>
<keyword evidence="3" id="KW-1185">Reference proteome</keyword>
<keyword evidence="2" id="KW-0675">Receptor</keyword>
<dbReference type="PANTHER" id="PTHR46513:SF44">
    <property type="entry name" value="LDL RECEPTOR RELATED PROTEIN 4"/>
    <property type="match status" value="1"/>
</dbReference>
<proteinExistence type="predicted"/>
<feature type="signal peptide" evidence="1">
    <location>
        <begin position="1"/>
        <end position="26"/>
    </location>
</feature>
<sequence>MRQAFGIGSILCVAIMAAAACTSVLGDFTVSEASATSTGGGDGCAAGTADCDGNPDDCEVNLLDDPQNCGACGAVCLDGGRCSATGCSGVTEIARGFPTIEAPNANLLTVYQGEVYWTAGEGTDGSVQKVSVLGGAVTTLAVGQNAPYGIAVNQHGVFWSNLNDKDVLTVDRNGARTPEVLFDSDFATLGVAADEDAVFWAQRAAGIGTPGEGSLIGKITMPDAEVDDEFHEDNNVSPHLIAIDREHVYWVDRSLRGSVNRTQRATGDTQRLAREQPFPYAIAVDDDHVYWTNSPRGDHAGELSAVMRAPKDGSENAAAVWTAIEDDDVAHASPDCIAVDGSDEFVYWTDQGSPRVMRKRKDGTGRTRPLYEGGTPRGIALAGGFVFWADESSGTIRKRAR</sequence>
<name>A0ABT5C6L0_9BACT</name>
<comment type="caution">
    <text evidence="2">The sequence shown here is derived from an EMBL/GenBank/DDBJ whole genome shotgun (WGS) entry which is preliminary data.</text>
</comment>
<keyword evidence="2" id="KW-0449">Lipoprotein</keyword>
<dbReference type="Gene3D" id="2.120.10.30">
    <property type="entry name" value="TolB, C-terminal domain"/>
    <property type="match status" value="2"/>
</dbReference>
<organism evidence="2 3">
    <name type="scientific">Sorangium atrum</name>
    <dbReference type="NCBI Taxonomy" id="2995308"/>
    <lineage>
        <taxon>Bacteria</taxon>
        <taxon>Pseudomonadati</taxon>
        <taxon>Myxococcota</taxon>
        <taxon>Polyangia</taxon>
        <taxon>Polyangiales</taxon>
        <taxon>Polyangiaceae</taxon>
        <taxon>Sorangium</taxon>
    </lineage>
</organism>
<evidence type="ECO:0000256" key="1">
    <source>
        <dbReference type="SAM" id="SignalP"/>
    </source>
</evidence>
<dbReference type="SUPFAM" id="SSF75011">
    <property type="entry name" value="3-carboxy-cis,cis-mucoante lactonizing enzyme"/>
    <property type="match status" value="1"/>
</dbReference>
<dbReference type="PANTHER" id="PTHR46513">
    <property type="entry name" value="VITELLOGENIN RECEPTOR-LIKE PROTEIN-RELATED-RELATED"/>
    <property type="match status" value="1"/>
</dbReference>
<dbReference type="InterPro" id="IPR011042">
    <property type="entry name" value="6-blade_b-propeller_TolB-like"/>
</dbReference>
<gene>
    <name evidence="2" type="ORF">POL72_30280</name>
</gene>
<evidence type="ECO:0000313" key="2">
    <source>
        <dbReference type="EMBL" id="MDC0682063.1"/>
    </source>
</evidence>
<accession>A0ABT5C6L0</accession>
<dbReference type="PROSITE" id="PS51257">
    <property type="entry name" value="PROKAR_LIPOPROTEIN"/>
    <property type="match status" value="1"/>
</dbReference>
<protein>
    <submittedName>
        <fullName evidence="2">Lipoprotein receptor</fullName>
    </submittedName>
</protein>
<keyword evidence="1" id="KW-0732">Signal</keyword>
<dbReference type="RefSeq" id="WP_272099617.1">
    <property type="nucleotide sequence ID" value="NZ_JAQNDK010000003.1"/>
</dbReference>
<evidence type="ECO:0000313" key="3">
    <source>
        <dbReference type="Proteomes" id="UP001217485"/>
    </source>
</evidence>